<keyword evidence="2" id="KW-1185">Reference proteome</keyword>
<comment type="caution">
    <text evidence="1">The sequence shown here is derived from an EMBL/GenBank/DDBJ whole genome shotgun (WGS) entry which is preliminary data.</text>
</comment>
<dbReference type="AlphaFoldDB" id="A0A8H5MWZ7"/>
<accession>A0A8H5MWZ7</accession>
<organism evidence="1 2">
    <name type="scientific">Fusarium napiforme</name>
    <dbReference type="NCBI Taxonomy" id="42672"/>
    <lineage>
        <taxon>Eukaryota</taxon>
        <taxon>Fungi</taxon>
        <taxon>Dikarya</taxon>
        <taxon>Ascomycota</taxon>
        <taxon>Pezizomycotina</taxon>
        <taxon>Sordariomycetes</taxon>
        <taxon>Hypocreomycetidae</taxon>
        <taxon>Hypocreales</taxon>
        <taxon>Nectriaceae</taxon>
        <taxon>Fusarium</taxon>
        <taxon>Fusarium fujikuroi species complex</taxon>
    </lineage>
</organism>
<reference evidence="1 2" key="1">
    <citation type="submission" date="2020-05" db="EMBL/GenBank/DDBJ databases">
        <title>Identification and distribution of gene clusters putatively required for synthesis of sphingolipid metabolism inhibitors in phylogenetically diverse species of the filamentous fungus Fusarium.</title>
        <authorList>
            <person name="Kim H.-S."/>
            <person name="Busman M."/>
            <person name="Brown D.W."/>
            <person name="Divon H."/>
            <person name="Uhlig S."/>
            <person name="Proctor R.H."/>
        </authorList>
    </citation>
    <scope>NUCLEOTIDE SEQUENCE [LARGE SCALE GENOMIC DNA]</scope>
    <source>
        <strain evidence="1 2">NRRL 25196</strain>
    </source>
</reference>
<proteinExistence type="predicted"/>
<protein>
    <submittedName>
        <fullName evidence="1">Uncharacterized protein</fullName>
    </submittedName>
</protein>
<gene>
    <name evidence="1" type="ORF">FNAPI_9600</name>
</gene>
<sequence length="106" mass="11945">MAHLTGQTQVHLHASASKRIDSETDGLDCVSFWILLHADVGPRRVGTLGQTIQYLASESSQHDLIEFRYLCHPAQAPAQELVEDRDRDTYFKLLPRLITMDIQVTG</sequence>
<dbReference type="EMBL" id="JAAOAO010000397">
    <property type="protein sequence ID" value="KAF5543758.1"/>
    <property type="molecule type" value="Genomic_DNA"/>
</dbReference>
<evidence type="ECO:0000313" key="1">
    <source>
        <dbReference type="EMBL" id="KAF5543758.1"/>
    </source>
</evidence>
<dbReference type="Proteomes" id="UP000574317">
    <property type="component" value="Unassembled WGS sequence"/>
</dbReference>
<name>A0A8H5MWZ7_9HYPO</name>
<evidence type="ECO:0000313" key="2">
    <source>
        <dbReference type="Proteomes" id="UP000574317"/>
    </source>
</evidence>